<feature type="transmembrane region" description="Helical" evidence="4">
    <location>
        <begin position="228"/>
        <end position="248"/>
    </location>
</feature>
<organism evidence="5 6">
    <name type="scientific">Thermohalobaculum xanthum</name>
    <dbReference type="NCBI Taxonomy" id="2753746"/>
    <lineage>
        <taxon>Bacteria</taxon>
        <taxon>Pseudomonadati</taxon>
        <taxon>Pseudomonadota</taxon>
        <taxon>Alphaproteobacteria</taxon>
        <taxon>Rhodobacterales</taxon>
        <taxon>Paracoccaceae</taxon>
        <taxon>Thermohalobaculum</taxon>
    </lineage>
</organism>
<protein>
    <submittedName>
        <fullName evidence="5">MFS transporter</fullName>
    </submittedName>
</protein>
<keyword evidence="3 4" id="KW-0472">Membrane</keyword>
<feature type="transmembrane region" description="Helical" evidence="4">
    <location>
        <begin position="109"/>
        <end position="127"/>
    </location>
</feature>
<accession>A0A8J7M8W2</accession>
<keyword evidence="1 4" id="KW-0812">Transmembrane</keyword>
<dbReference type="InterPro" id="IPR036259">
    <property type="entry name" value="MFS_trans_sf"/>
</dbReference>
<dbReference type="InterPro" id="IPR011701">
    <property type="entry name" value="MFS"/>
</dbReference>
<feature type="transmembrane region" description="Helical" evidence="4">
    <location>
        <begin position="15"/>
        <end position="37"/>
    </location>
</feature>
<evidence type="ECO:0000256" key="4">
    <source>
        <dbReference type="SAM" id="Phobius"/>
    </source>
</evidence>
<feature type="transmembrane region" description="Helical" evidence="4">
    <location>
        <begin position="370"/>
        <end position="388"/>
    </location>
</feature>
<keyword evidence="6" id="KW-1185">Reference proteome</keyword>
<dbReference type="PANTHER" id="PTHR23521:SF3">
    <property type="entry name" value="MFS TRANSPORTER"/>
    <property type="match status" value="1"/>
</dbReference>
<dbReference type="Pfam" id="PF07690">
    <property type="entry name" value="MFS_1"/>
    <property type="match status" value="1"/>
</dbReference>
<dbReference type="AlphaFoldDB" id="A0A8J7M8W2"/>
<feature type="transmembrane region" description="Helical" evidence="4">
    <location>
        <begin position="57"/>
        <end position="75"/>
    </location>
</feature>
<keyword evidence="2 4" id="KW-1133">Transmembrane helix</keyword>
<evidence type="ECO:0000313" key="5">
    <source>
        <dbReference type="EMBL" id="MBK0399930.1"/>
    </source>
</evidence>
<proteinExistence type="predicted"/>
<dbReference type="GO" id="GO:0022857">
    <property type="term" value="F:transmembrane transporter activity"/>
    <property type="evidence" value="ECO:0007669"/>
    <property type="project" value="InterPro"/>
</dbReference>
<feature type="transmembrane region" description="Helical" evidence="4">
    <location>
        <begin position="169"/>
        <end position="190"/>
    </location>
</feature>
<sequence length="401" mass="40259">MQDAGEVAVSGKRRAIALIALGQVFAMSLWFVSAAILPEIVAEAALGPDAAAALSSAVQAGFVVGALASAALGLADRFDPRAVFALAALIAASANAALAILPPGGAGQIAMRFITGACLAGVYPVGMKIAVGWGTRDRGFLVGFLVGALTIGSAAPHLIAFAGGADWRVTVAITSILAAVGGLAIFGAGLGPYHARAGRFDPGVIGLAWTDRRLRLAYAGYLGHMWELYAFWAWAGAAAAASFTLAGMEDPTSAARLVAFGAIAAGGLVCAPAGRLADRVGKARVARWAMMASGSAAILAGLSFGGPVWITALIMLLWGVAVIPDSAQFSALVADAAPREAAGSLMTFQTALGFALTIVTVQITPQVAGAIGWPLTLAGMAIGPALGVEAMRRLIALGRAG</sequence>
<dbReference type="EMBL" id="JAEHHL010000007">
    <property type="protein sequence ID" value="MBK0399930.1"/>
    <property type="molecule type" value="Genomic_DNA"/>
</dbReference>
<dbReference type="RefSeq" id="WP_200610142.1">
    <property type="nucleotide sequence ID" value="NZ_JAEHHL010000007.1"/>
</dbReference>
<feature type="transmembrane region" description="Helical" evidence="4">
    <location>
        <begin position="139"/>
        <end position="163"/>
    </location>
</feature>
<evidence type="ECO:0000256" key="1">
    <source>
        <dbReference type="ARBA" id="ARBA00022692"/>
    </source>
</evidence>
<comment type="caution">
    <text evidence="5">The sequence shown here is derived from an EMBL/GenBank/DDBJ whole genome shotgun (WGS) entry which is preliminary data.</text>
</comment>
<dbReference type="Gene3D" id="1.20.1250.20">
    <property type="entry name" value="MFS general substrate transporter like domains"/>
    <property type="match status" value="2"/>
</dbReference>
<feature type="transmembrane region" description="Helical" evidence="4">
    <location>
        <begin position="82"/>
        <end position="103"/>
    </location>
</feature>
<feature type="transmembrane region" description="Helical" evidence="4">
    <location>
        <begin position="254"/>
        <end position="273"/>
    </location>
</feature>
<evidence type="ECO:0000256" key="3">
    <source>
        <dbReference type="ARBA" id="ARBA00023136"/>
    </source>
</evidence>
<dbReference type="Proteomes" id="UP000655420">
    <property type="component" value="Unassembled WGS sequence"/>
</dbReference>
<reference evidence="5" key="1">
    <citation type="submission" date="2020-12" db="EMBL/GenBank/DDBJ databases">
        <title>Bacterial taxonomy.</title>
        <authorList>
            <person name="Pan X."/>
        </authorList>
    </citation>
    <scope>NUCLEOTIDE SEQUENCE</scope>
    <source>
        <strain evidence="5">M0105</strain>
    </source>
</reference>
<evidence type="ECO:0000256" key="2">
    <source>
        <dbReference type="ARBA" id="ARBA00022989"/>
    </source>
</evidence>
<name>A0A8J7M8W2_9RHOB</name>
<evidence type="ECO:0000313" key="6">
    <source>
        <dbReference type="Proteomes" id="UP000655420"/>
    </source>
</evidence>
<dbReference type="SUPFAM" id="SSF103473">
    <property type="entry name" value="MFS general substrate transporter"/>
    <property type="match status" value="1"/>
</dbReference>
<dbReference type="PANTHER" id="PTHR23521">
    <property type="entry name" value="TRANSPORTER MFS SUPERFAMILY"/>
    <property type="match status" value="1"/>
</dbReference>
<dbReference type="GO" id="GO:0005886">
    <property type="term" value="C:plasma membrane"/>
    <property type="evidence" value="ECO:0007669"/>
    <property type="project" value="TreeGrafter"/>
</dbReference>
<gene>
    <name evidence="5" type="ORF">H0I76_12080</name>
</gene>